<organism evidence="10 11">
    <name type="scientific">Paucihalobacter ruber</name>
    <dbReference type="NCBI Taxonomy" id="2567861"/>
    <lineage>
        <taxon>Bacteria</taxon>
        <taxon>Pseudomonadati</taxon>
        <taxon>Bacteroidota</taxon>
        <taxon>Flavobacteriia</taxon>
        <taxon>Flavobacteriales</taxon>
        <taxon>Flavobacteriaceae</taxon>
        <taxon>Paucihalobacter</taxon>
    </lineage>
</organism>
<keyword evidence="4" id="KW-0378">Hydrolase</keyword>
<dbReference type="AlphaFoldDB" id="A0A506PP96"/>
<feature type="domain" description="DUF6576" evidence="9">
    <location>
        <begin position="257"/>
        <end position="285"/>
    </location>
</feature>
<evidence type="ECO:0000256" key="7">
    <source>
        <dbReference type="SAM" id="Phobius"/>
    </source>
</evidence>
<gene>
    <name evidence="10" type="ORF">FJ651_07430</name>
</gene>
<evidence type="ECO:0000256" key="4">
    <source>
        <dbReference type="ARBA" id="ARBA00022801"/>
    </source>
</evidence>
<feature type="transmembrane region" description="Helical" evidence="7">
    <location>
        <begin position="21"/>
        <end position="42"/>
    </location>
</feature>
<dbReference type="PANTHER" id="PTHR43731">
    <property type="entry name" value="RHOMBOID PROTEASE"/>
    <property type="match status" value="1"/>
</dbReference>
<evidence type="ECO:0000259" key="8">
    <source>
        <dbReference type="Pfam" id="PF01694"/>
    </source>
</evidence>
<evidence type="ECO:0000256" key="1">
    <source>
        <dbReference type="ARBA" id="ARBA00004141"/>
    </source>
</evidence>
<dbReference type="EMBL" id="VHIQ01000003">
    <property type="protein sequence ID" value="TPV33980.1"/>
    <property type="molecule type" value="Genomic_DNA"/>
</dbReference>
<dbReference type="InterPro" id="IPR046483">
    <property type="entry name" value="DUF6576"/>
</dbReference>
<evidence type="ECO:0000256" key="2">
    <source>
        <dbReference type="ARBA" id="ARBA00009045"/>
    </source>
</evidence>
<evidence type="ECO:0000256" key="5">
    <source>
        <dbReference type="ARBA" id="ARBA00022989"/>
    </source>
</evidence>
<dbReference type="OrthoDB" id="680602at2"/>
<evidence type="ECO:0000256" key="3">
    <source>
        <dbReference type="ARBA" id="ARBA00022692"/>
    </source>
</evidence>
<dbReference type="PANTHER" id="PTHR43731:SF14">
    <property type="entry name" value="PRESENILIN-ASSOCIATED RHOMBOID-LIKE PROTEIN, MITOCHONDRIAL"/>
    <property type="match status" value="1"/>
</dbReference>
<keyword evidence="5 7" id="KW-1133">Transmembrane helix</keyword>
<dbReference type="InterPro" id="IPR050925">
    <property type="entry name" value="Rhomboid_protease_S54"/>
</dbReference>
<name>A0A506PP96_9FLAO</name>
<dbReference type="Proteomes" id="UP000317332">
    <property type="component" value="Unassembled WGS sequence"/>
</dbReference>
<dbReference type="GO" id="GO:0016020">
    <property type="term" value="C:membrane"/>
    <property type="evidence" value="ECO:0007669"/>
    <property type="project" value="UniProtKB-SubCell"/>
</dbReference>
<dbReference type="GO" id="GO:0004252">
    <property type="term" value="F:serine-type endopeptidase activity"/>
    <property type="evidence" value="ECO:0007669"/>
    <property type="project" value="InterPro"/>
</dbReference>
<evidence type="ECO:0000313" key="10">
    <source>
        <dbReference type="EMBL" id="TPV33980.1"/>
    </source>
</evidence>
<dbReference type="GO" id="GO:0006508">
    <property type="term" value="P:proteolysis"/>
    <property type="evidence" value="ECO:0007669"/>
    <property type="project" value="UniProtKB-KW"/>
</dbReference>
<keyword evidence="6 7" id="KW-0472">Membrane</keyword>
<comment type="subcellular location">
    <subcellularLocation>
        <location evidence="1">Membrane</location>
        <topology evidence="1">Multi-pass membrane protein</topology>
    </subcellularLocation>
</comment>
<proteinExistence type="inferred from homology"/>
<dbReference type="Pfam" id="PF20216">
    <property type="entry name" value="DUF6576"/>
    <property type="match status" value="1"/>
</dbReference>
<feature type="transmembrane region" description="Helical" evidence="7">
    <location>
        <begin position="131"/>
        <end position="151"/>
    </location>
</feature>
<sequence length="291" mass="32987">MKTINDLKYKYSNLNALEKIIVVNAVIFIITLLLGVAKLTFIKDWFALPSDFFDFLLQPWSIITYGFLHAGLFHVLFNMLMLFYFARILLNLLNEKIVLSVFFMGIVTGGLAFLTFYNLAPESMVVKTNSVVGASAGVSALLMFICIYLPYTQIRIFTFNVKLLYIMYAFIFFDVIGLLGPNQGGNIAHIGGFILGYVYAKQLQKGNDIGLSFQGIMDYFENLFSSKPKRKVRMRTVYKSEVKKTADVAKKEFNALNKQKQIDAILDKISKSGYDSLSAEEKEFLFKAGKD</sequence>
<dbReference type="RefSeq" id="WP_140989877.1">
    <property type="nucleotide sequence ID" value="NZ_VHIQ01000003.1"/>
</dbReference>
<keyword evidence="10" id="KW-0645">Protease</keyword>
<keyword evidence="11" id="KW-1185">Reference proteome</keyword>
<evidence type="ECO:0000259" key="9">
    <source>
        <dbReference type="Pfam" id="PF20216"/>
    </source>
</evidence>
<reference evidence="10 11" key="1">
    <citation type="submission" date="2019-06" db="EMBL/GenBank/DDBJ databases">
        <title>Flavobacteriaceae Paucihalobacterium erythroidium CWB-1, complete genome.</title>
        <authorList>
            <person name="Wu S."/>
        </authorList>
    </citation>
    <scope>NUCLEOTIDE SEQUENCE [LARGE SCALE GENOMIC DNA]</scope>
    <source>
        <strain evidence="10 11">CWB-1</strain>
    </source>
</reference>
<feature type="domain" description="Peptidase S54 rhomboid" evidence="8">
    <location>
        <begin position="58"/>
        <end position="200"/>
    </location>
</feature>
<protein>
    <submittedName>
        <fullName evidence="10">Rhomboid family intramembrane serine protease</fullName>
    </submittedName>
</protein>
<feature type="transmembrane region" description="Helical" evidence="7">
    <location>
        <begin position="62"/>
        <end position="85"/>
    </location>
</feature>
<dbReference type="Pfam" id="PF01694">
    <property type="entry name" value="Rhomboid"/>
    <property type="match status" value="1"/>
</dbReference>
<dbReference type="Gene3D" id="1.20.1540.10">
    <property type="entry name" value="Rhomboid-like"/>
    <property type="match status" value="1"/>
</dbReference>
<comment type="similarity">
    <text evidence="2">Belongs to the peptidase S54 family.</text>
</comment>
<feature type="transmembrane region" description="Helical" evidence="7">
    <location>
        <begin position="163"/>
        <end position="180"/>
    </location>
</feature>
<comment type="caution">
    <text evidence="10">The sequence shown here is derived from an EMBL/GenBank/DDBJ whole genome shotgun (WGS) entry which is preliminary data.</text>
</comment>
<evidence type="ECO:0000313" key="11">
    <source>
        <dbReference type="Proteomes" id="UP000317332"/>
    </source>
</evidence>
<keyword evidence="3 7" id="KW-0812">Transmembrane</keyword>
<dbReference type="InterPro" id="IPR035952">
    <property type="entry name" value="Rhomboid-like_sf"/>
</dbReference>
<dbReference type="InterPro" id="IPR022764">
    <property type="entry name" value="Peptidase_S54_rhomboid_dom"/>
</dbReference>
<dbReference type="SUPFAM" id="SSF144091">
    <property type="entry name" value="Rhomboid-like"/>
    <property type="match status" value="1"/>
</dbReference>
<accession>A0A506PP96</accession>
<feature type="transmembrane region" description="Helical" evidence="7">
    <location>
        <begin position="97"/>
        <end position="119"/>
    </location>
</feature>
<evidence type="ECO:0000256" key="6">
    <source>
        <dbReference type="ARBA" id="ARBA00023136"/>
    </source>
</evidence>